<keyword evidence="3" id="KW-1185">Reference proteome</keyword>
<comment type="caution">
    <text evidence="2">The sequence shown here is derived from an EMBL/GenBank/DDBJ whole genome shotgun (WGS) entry which is preliminary data.</text>
</comment>
<feature type="region of interest" description="Disordered" evidence="1">
    <location>
        <begin position="87"/>
        <end position="124"/>
    </location>
</feature>
<evidence type="ECO:0000256" key="1">
    <source>
        <dbReference type="SAM" id="MobiDB-lite"/>
    </source>
</evidence>
<protein>
    <submittedName>
        <fullName evidence="2">Uncharacterized protein</fullName>
    </submittedName>
</protein>
<dbReference type="AlphaFoldDB" id="A0AAD3TLB8"/>
<organism evidence="2 3">
    <name type="scientific">Nepenthes gracilis</name>
    <name type="common">Slender pitcher plant</name>
    <dbReference type="NCBI Taxonomy" id="150966"/>
    <lineage>
        <taxon>Eukaryota</taxon>
        <taxon>Viridiplantae</taxon>
        <taxon>Streptophyta</taxon>
        <taxon>Embryophyta</taxon>
        <taxon>Tracheophyta</taxon>
        <taxon>Spermatophyta</taxon>
        <taxon>Magnoliopsida</taxon>
        <taxon>eudicotyledons</taxon>
        <taxon>Gunneridae</taxon>
        <taxon>Pentapetalae</taxon>
        <taxon>Caryophyllales</taxon>
        <taxon>Nepenthaceae</taxon>
        <taxon>Nepenthes</taxon>
    </lineage>
</organism>
<name>A0AAD3TLB8_NEPGR</name>
<accession>A0AAD3TLB8</accession>
<evidence type="ECO:0000313" key="2">
    <source>
        <dbReference type="EMBL" id="GMH31675.1"/>
    </source>
</evidence>
<reference evidence="2" key="1">
    <citation type="submission" date="2023-05" db="EMBL/GenBank/DDBJ databases">
        <title>Nepenthes gracilis genome sequencing.</title>
        <authorList>
            <person name="Fukushima K."/>
        </authorList>
    </citation>
    <scope>NUCLEOTIDE SEQUENCE</scope>
    <source>
        <strain evidence="2">SING2019-196</strain>
    </source>
</reference>
<evidence type="ECO:0000313" key="3">
    <source>
        <dbReference type="Proteomes" id="UP001279734"/>
    </source>
</evidence>
<dbReference type="Proteomes" id="UP001279734">
    <property type="component" value="Unassembled WGS sequence"/>
</dbReference>
<proteinExistence type="predicted"/>
<dbReference type="EMBL" id="BSYO01000040">
    <property type="protein sequence ID" value="GMH31675.1"/>
    <property type="molecule type" value="Genomic_DNA"/>
</dbReference>
<sequence length="124" mass="13578">MPASMCILHPRANTQQKALASLPAVASSKPLNSSSHSLQQWSSEFVVYAIKPAPSANNPAPHQQLNILTPITALQHQPTAGTWHMPFFKQQNESSSKKKPSRSEKMVPRLRPGLTQLARDSICA</sequence>
<gene>
    <name evidence="2" type="ORF">Nepgr_033519</name>
</gene>